<comment type="caution">
    <text evidence="2">The sequence shown here is derived from an EMBL/GenBank/DDBJ whole genome shotgun (WGS) entry which is preliminary data.</text>
</comment>
<dbReference type="AlphaFoldDB" id="A0A0E2L125"/>
<protein>
    <recommendedName>
        <fullName evidence="4">DUF1240 domain-containing protein</fullName>
    </recommendedName>
</protein>
<feature type="transmembrane region" description="Helical" evidence="1">
    <location>
        <begin position="47"/>
        <end position="73"/>
    </location>
</feature>
<evidence type="ECO:0008006" key="4">
    <source>
        <dbReference type="Google" id="ProtNLM"/>
    </source>
</evidence>
<gene>
    <name evidence="2" type="ORF">G925_02965</name>
</gene>
<evidence type="ECO:0000313" key="3">
    <source>
        <dbReference type="Proteomes" id="UP000016035"/>
    </source>
</evidence>
<proteinExistence type="predicted"/>
<dbReference type="Proteomes" id="UP000016035">
    <property type="component" value="Unassembled WGS sequence"/>
</dbReference>
<keyword evidence="1" id="KW-0812">Transmembrane</keyword>
<evidence type="ECO:0000313" key="2">
    <source>
        <dbReference type="EMBL" id="EQX25658.1"/>
    </source>
</evidence>
<organism evidence="2 3">
    <name type="scientific">Escherichia coli (strain UMEA 3162-1)</name>
    <dbReference type="NCBI Taxonomy" id="1281200"/>
    <lineage>
        <taxon>Bacteria</taxon>
        <taxon>Pseudomonadati</taxon>
        <taxon>Pseudomonadota</taxon>
        <taxon>Gammaproteobacteria</taxon>
        <taxon>Enterobacterales</taxon>
        <taxon>Enterobacteriaceae</taxon>
        <taxon>Escherichia</taxon>
    </lineage>
</organism>
<dbReference type="HOGENOM" id="CLU_133783_0_0_6"/>
<dbReference type="RefSeq" id="WP_001025271.1">
    <property type="nucleotide sequence ID" value="NZ_KE701777.1"/>
</dbReference>
<keyword evidence="1" id="KW-1133">Transmembrane helix</keyword>
<feature type="transmembrane region" description="Helical" evidence="1">
    <location>
        <begin position="12"/>
        <end position="35"/>
    </location>
</feature>
<dbReference type="PROSITE" id="PS51257">
    <property type="entry name" value="PROKAR_LIPOPROTEIN"/>
    <property type="match status" value="1"/>
</dbReference>
<evidence type="ECO:0000256" key="1">
    <source>
        <dbReference type="SAM" id="Phobius"/>
    </source>
</evidence>
<sequence>MNIQAIKEMVNLICSFLFIFFLSSAFVSFGCYAIYELFLWNDIIVYSWGYILIVFLPFTLYVMSFEILFFAISGRRLSKVTMVRLWLIIKIIIAFSICAVLIFSSIYKKELLSRNYIACSGIPSGWMPGLATKYVKEKSLCEKNGNN</sequence>
<keyword evidence="1" id="KW-0472">Membrane</keyword>
<accession>A0A0E2L125</accession>
<feature type="transmembrane region" description="Helical" evidence="1">
    <location>
        <begin position="85"/>
        <end position="107"/>
    </location>
</feature>
<name>A0A0E2L125_ECOU3</name>
<reference evidence="3" key="1">
    <citation type="submission" date="2013-07" db="EMBL/GenBank/DDBJ databases">
        <title>The genome sequence of Escherichia coli UMEA 3162-1.</title>
        <authorList>
            <consortium name="The Broad Institute Genome Sequencing Platform"/>
            <consortium name="The Broad Institute Genome Sequencing Center for Infectious Disease"/>
            <person name="Feldgarden M."/>
            <person name="Frimodt-Moller N."/>
            <person name="Leihof R.F."/>
            <person name="Rasmussen L."/>
            <person name="Young S.K."/>
            <person name="Zeng Q."/>
            <person name="Gargeya S."/>
            <person name="Abouelleil A."/>
            <person name="Alvarado L."/>
            <person name="Berlin A.M."/>
            <person name="Chapman S.B."/>
            <person name="Gainer-Dewar J."/>
            <person name="Goldberg J."/>
            <person name="Gnerre S."/>
            <person name="Griggs A."/>
            <person name="Gujja S."/>
            <person name="Hansen M."/>
            <person name="Howarth C."/>
            <person name="Imamovic A."/>
            <person name="Larimer J."/>
            <person name="McCowan C."/>
            <person name="Murphy C."/>
            <person name="Pearson M."/>
            <person name="Poon T."/>
            <person name="Priest M."/>
            <person name="Roberts A."/>
            <person name="Saif S."/>
            <person name="Shea T."/>
            <person name="Sykes S."/>
            <person name="Wortman J."/>
            <person name="Nusbaum C."/>
            <person name="Birren B."/>
        </authorList>
    </citation>
    <scope>NUCLEOTIDE SEQUENCE [LARGE SCALE GENOMIC DNA]</scope>
    <source>
        <strain evidence="3">UMEA 3162-1</strain>
    </source>
</reference>
<dbReference type="PATRIC" id="fig|1281200.3.peg.3072"/>
<dbReference type="EMBL" id="AWBU01000022">
    <property type="protein sequence ID" value="EQX25658.1"/>
    <property type="molecule type" value="Genomic_DNA"/>
</dbReference>